<feature type="region of interest" description="Disordered" evidence="1">
    <location>
        <begin position="1"/>
        <end position="27"/>
    </location>
</feature>
<dbReference type="AlphaFoldDB" id="A0A9D1DTC1"/>
<feature type="compositionally biased region" description="Polar residues" evidence="1">
    <location>
        <begin position="10"/>
        <end position="22"/>
    </location>
</feature>
<sequence>MNENKGKEVISNTNTNQPNNSKPVKDNKEMKKKLMRMMLIVVGVLVLLLIIILIFSLVTGGNKTYEEIEEDLKNAAIEYYKVQSGLLPQEEGKTVTVKASTLADAELMKPLSELRKGESCSGRVEVTKVGDNIIYTPYLDCGDKYTTKELYKAVLEQGIVTSGNGLYDLNGEKVYRGDNVNNYVQLDNALFRIVKVTSDNKLLLILNEMESNMSTYFDDRYNQDRLSNSGFNDYRISRMYQYLDDLYNNKQDYRLLSSNDKEKLSTFNLCIGKRNPADTTNNNSIECTDVLENQMIGLLTASDYLNASLDANCKATTDKSCQNYNYLKLSGTDWWLVTGSSLNSYEVYSVRSSGYLYETNAAGYKKVRPTIMLNNNVMIKSGSGSEANPFILK</sequence>
<proteinExistence type="predicted"/>
<name>A0A9D1DTC1_9FIRM</name>
<keyword evidence="2" id="KW-1133">Transmembrane helix</keyword>
<keyword evidence="2" id="KW-0472">Membrane</keyword>
<evidence type="ECO:0000313" key="4">
    <source>
        <dbReference type="Proteomes" id="UP000824232"/>
    </source>
</evidence>
<organism evidence="3 4">
    <name type="scientific">Candidatus Onthousia excrementipullorum</name>
    <dbReference type="NCBI Taxonomy" id="2840884"/>
    <lineage>
        <taxon>Bacteria</taxon>
        <taxon>Bacillati</taxon>
        <taxon>Bacillota</taxon>
        <taxon>Bacilli</taxon>
        <taxon>Candidatus Onthousia</taxon>
    </lineage>
</organism>
<gene>
    <name evidence="3" type="ORF">IAB38_01025</name>
</gene>
<feature type="transmembrane region" description="Helical" evidence="2">
    <location>
        <begin position="37"/>
        <end position="58"/>
    </location>
</feature>
<dbReference type="EMBL" id="DVHC01000012">
    <property type="protein sequence ID" value="HIR58610.1"/>
    <property type="molecule type" value="Genomic_DNA"/>
</dbReference>
<accession>A0A9D1DTC1</accession>
<evidence type="ECO:0000313" key="3">
    <source>
        <dbReference type="EMBL" id="HIR58610.1"/>
    </source>
</evidence>
<reference evidence="3" key="2">
    <citation type="journal article" date="2021" name="PeerJ">
        <title>Extensive microbial diversity within the chicken gut microbiome revealed by metagenomics and culture.</title>
        <authorList>
            <person name="Gilroy R."/>
            <person name="Ravi A."/>
            <person name="Getino M."/>
            <person name="Pursley I."/>
            <person name="Horton D.L."/>
            <person name="Alikhan N.F."/>
            <person name="Baker D."/>
            <person name="Gharbi K."/>
            <person name="Hall N."/>
            <person name="Watson M."/>
            <person name="Adriaenssens E.M."/>
            <person name="Foster-Nyarko E."/>
            <person name="Jarju S."/>
            <person name="Secka A."/>
            <person name="Antonio M."/>
            <person name="Oren A."/>
            <person name="Chaudhuri R.R."/>
            <person name="La Ragione R."/>
            <person name="Hildebrand F."/>
            <person name="Pallen M.J."/>
        </authorList>
    </citation>
    <scope>NUCLEOTIDE SEQUENCE</scope>
    <source>
        <strain evidence="3">CHK184-20233</strain>
    </source>
</reference>
<evidence type="ECO:0000256" key="2">
    <source>
        <dbReference type="SAM" id="Phobius"/>
    </source>
</evidence>
<comment type="caution">
    <text evidence="3">The sequence shown here is derived from an EMBL/GenBank/DDBJ whole genome shotgun (WGS) entry which is preliminary data.</text>
</comment>
<dbReference type="Proteomes" id="UP000824232">
    <property type="component" value="Unassembled WGS sequence"/>
</dbReference>
<protein>
    <submittedName>
        <fullName evidence="3">Uncharacterized protein</fullName>
    </submittedName>
</protein>
<reference evidence="3" key="1">
    <citation type="submission" date="2020-10" db="EMBL/GenBank/DDBJ databases">
        <authorList>
            <person name="Gilroy R."/>
        </authorList>
    </citation>
    <scope>NUCLEOTIDE SEQUENCE</scope>
    <source>
        <strain evidence="3">CHK184-20233</strain>
    </source>
</reference>
<evidence type="ECO:0000256" key="1">
    <source>
        <dbReference type="SAM" id="MobiDB-lite"/>
    </source>
</evidence>
<keyword evidence="2" id="KW-0812">Transmembrane</keyword>